<reference evidence="2" key="1">
    <citation type="submission" date="2022-06" db="EMBL/GenBank/DDBJ databases">
        <title>Genomic Encyclopedia of Archaeal and Bacterial Type Strains, Phase II (KMG-II): from individual species to whole genera.</title>
        <authorList>
            <person name="Goeker M."/>
        </authorList>
    </citation>
    <scope>NUCLEOTIDE SEQUENCE</scope>
    <source>
        <strain evidence="2">DSM 43935</strain>
    </source>
</reference>
<dbReference type="EMBL" id="JAMTCK010000008">
    <property type="protein sequence ID" value="MCP2166882.1"/>
    <property type="molecule type" value="Genomic_DNA"/>
</dbReference>
<sequence>MQDTEDKRTYAVVVNDEEQYSIWPQTREVPAGWRAVGVTGSKEECLAHIDEVWTDMRPLSLRRAMSEQAG</sequence>
<organism evidence="2 3">
    <name type="scientific">Goodfellowiella coeruleoviolacea</name>
    <dbReference type="NCBI Taxonomy" id="334858"/>
    <lineage>
        <taxon>Bacteria</taxon>
        <taxon>Bacillati</taxon>
        <taxon>Actinomycetota</taxon>
        <taxon>Actinomycetes</taxon>
        <taxon>Pseudonocardiales</taxon>
        <taxon>Pseudonocardiaceae</taxon>
        <taxon>Goodfellowiella</taxon>
    </lineage>
</organism>
<dbReference type="RefSeq" id="WP_253773194.1">
    <property type="nucleotide sequence ID" value="NZ_JAMTCK010000008.1"/>
</dbReference>
<evidence type="ECO:0000313" key="2">
    <source>
        <dbReference type="EMBL" id="MCP2166882.1"/>
    </source>
</evidence>
<dbReference type="AlphaFoldDB" id="A0AAE3KHH3"/>
<evidence type="ECO:0000259" key="1">
    <source>
        <dbReference type="SMART" id="SM00923"/>
    </source>
</evidence>
<comment type="caution">
    <text evidence="2">The sequence shown here is derived from an EMBL/GenBank/DDBJ whole genome shotgun (WGS) entry which is preliminary data.</text>
</comment>
<dbReference type="Gene3D" id="3.90.820.10">
    <property type="entry name" value="Structural Genomics, Unknown Function 30-nov-00 1gh9 Mol_id"/>
    <property type="match status" value="1"/>
</dbReference>
<dbReference type="GO" id="GO:0019290">
    <property type="term" value="P:siderophore biosynthetic process"/>
    <property type="evidence" value="ECO:0007669"/>
    <property type="project" value="TreeGrafter"/>
</dbReference>
<keyword evidence="3" id="KW-1185">Reference proteome</keyword>
<dbReference type="PANTHER" id="PTHR38444:SF1">
    <property type="entry name" value="ENTEROBACTIN BIOSYNTHESIS PROTEIN YBDZ"/>
    <property type="match status" value="1"/>
</dbReference>
<name>A0AAE3KHH3_9PSEU</name>
<dbReference type="SUPFAM" id="SSF160582">
    <property type="entry name" value="MbtH-like"/>
    <property type="match status" value="1"/>
</dbReference>
<dbReference type="InterPro" id="IPR037407">
    <property type="entry name" value="MLP_fam"/>
</dbReference>
<dbReference type="InterPro" id="IPR038020">
    <property type="entry name" value="MbtH-like_sf"/>
</dbReference>
<evidence type="ECO:0000313" key="3">
    <source>
        <dbReference type="Proteomes" id="UP001206128"/>
    </source>
</evidence>
<feature type="domain" description="MbtH-like" evidence="1">
    <location>
        <begin position="1"/>
        <end position="51"/>
    </location>
</feature>
<dbReference type="GO" id="GO:0005829">
    <property type="term" value="C:cytosol"/>
    <property type="evidence" value="ECO:0007669"/>
    <property type="project" value="TreeGrafter"/>
</dbReference>
<dbReference type="Proteomes" id="UP001206128">
    <property type="component" value="Unassembled WGS sequence"/>
</dbReference>
<dbReference type="PANTHER" id="PTHR38444">
    <property type="entry name" value="ENTEROBACTIN BIOSYNTHESIS PROTEIN YBDZ"/>
    <property type="match status" value="1"/>
</dbReference>
<dbReference type="Pfam" id="PF03621">
    <property type="entry name" value="MbtH"/>
    <property type="match status" value="1"/>
</dbReference>
<proteinExistence type="predicted"/>
<dbReference type="SMART" id="SM00923">
    <property type="entry name" value="MbtH"/>
    <property type="match status" value="1"/>
</dbReference>
<gene>
    <name evidence="2" type="ORF">LX83_003754</name>
</gene>
<protein>
    <submittedName>
        <fullName evidence="2">MbtH protein</fullName>
    </submittedName>
</protein>
<dbReference type="InterPro" id="IPR005153">
    <property type="entry name" value="MbtH-like_dom"/>
</dbReference>
<accession>A0AAE3KHH3</accession>